<reference evidence="2" key="1">
    <citation type="submission" date="2016-11" db="UniProtKB">
        <authorList>
            <consortium name="WormBaseParasite"/>
        </authorList>
    </citation>
    <scope>IDENTIFICATION</scope>
</reference>
<organism evidence="1 2">
    <name type="scientific">Steinernema glaseri</name>
    <dbReference type="NCBI Taxonomy" id="37863"/>
    <lineage>
        <taxon>Eukaryota</taxon>
        <taxon>Metazoa</taxon>
        <taxon>Ecdysozoa</taxon>
        <taxon>Nematoda</taxon>
        <taxon>Chromadorea</taxon>
        <taxon>Rhabditida</taxon>
        <taxon>Tylenchina</taxon>
        <taxon>Panagrolaimomorpha</taxon>
        <taxon>Strongyloidoidea</taxon>
        <taxon>Steinernematidae</taxon>
        <taxon>Steinernema</taxon>
    </lineage>
</organism>
<name>A0A1I7YKR5_9BILA</name>
<dbReference type="WBParaSite" id="L893_g17359.t1">
    <property type="protein sequence ID" value="L893_g17359.t1"/>
    <property type="gene ID" value="L893_g17359"/>
</dbReference>
<keyword evidence="1" id="KW-1185">Reference proteome</keyword>
<protein>
    <submittedName>
        <fullName evidence="2">Pkinase_fungal domain-containing protein</fullName>
    </submittedName>
</protein>
<dbReference type="AlphaFoldDB" id="A0A1I7YKR5"/>
<evidence type="ECO:0000313" key="2">
    <source>
        <dbReference type="WBParaSite" id="L893_g17359.t1"/>
    </source>
</evidence>
<accession>A0A1I7YKR5</accession>
<dbReference type="Proteomes" id="UP000095287">
    <property type="component" value="Unplaced"/>
</dbReference>
<sequence>MHNSEDITVYLWKTAVATPFDTFDTFTSLRFAPLRSASLDSLGSFVSFGSFDYLSIPLPRLDYLYCHNMPLVNAHITVLEILQDRTITNRFGRTQRAVYLMATVDNTTMGLRAYGPSAEKLMEKAKEGVALHLENVFRRTAQVDFNQGASPDEFLVIEKTRLG</sequence>
<proteinExistence type="predicted"/>
<evidence type="ECO:0000313" key="1">
    <source>
        <dbReference type="Proteomes" id="UP000095287"/>
    </source>
</evidence>